<keyword evidence="1" id="KW-1133">Transmembrane helix</keyword>
<evidence type="ECO:0000256" key="1">
    <source>
        <dbReference type="SAM" id="Phobius"/>
    </source>
</evidence>
<dbReference type="CDD" id="cd02966">
    <property type="entry name" value="TlpA_like_family"/>
    <property type="match status" value="1"/>
</dbReference>
<dbReference type="InterPro" id="IPR000866">
    <property type="entry name" value="AhpC/TSA"/>
</dbReference>
<organism evidence="3 4">
    <name type="scientific">Rhodohalobacter sulfatireducens</name>
    <dbReference type="NCBI Taxonomy" id="2911366"/>
    <lineage>
        <taxon>Bacteria</taxon>
        <taxon>Pseudomonadati</taxon>
        <taxon>Balneolota</taxon>
        <taxon>Balneolia</taxon>
        <taxon>Balneolales</taxon>
        <taxon>Balneolaceae</taxon>
        <taxon>Rhodohalobacter</taxon>
    </lineage>
</organism>
<reference evidence="3" key="1">
    <citation type="submission" date="2022-01" db="EMBL/GenBank/DDBJ databases">
        <authorList>
            <person name="Wang Y."/>
        </authorList>
    </citation>
    <scope>NUCLEOTIDE SEQUENCE</scope>
    <source>
        <strain evidence="3">WB101</strain>
    </source>
</reference>
<sequence length="201" mass="23046">MADESTKKQNRWRRSLIEWGVLISIVLFLYLTGLHTQVIGTLQRGLLATGLIKPDIPEQIDGAASANLDFYFKDEEGTVRSLKNFEGDVIFMNIWATWCPPCIAEMPSINSLYEDLKYEDGISFVMVSVDEDFSEAQNFMKSRGFDLPIYHYRTKVPGTYQSREIPTTYVISPDSKIVLEKRGYAKYNTDEFKGFLIDLAR</sequence>
<proteinExistence type="predicted"/>
<keyword evidence="1" id="KW-0812">Transmembrane</keyword>
<accession>A0ABS9KCP9</accession>
<keyword evidence="4" id="KW-1185">Reference proteome</keyword>
<comment type="caution">
    <text evidence="3">The sequence shown here is derived from an EMBL/GenBank/DDBJ whole genome shotgun (WGS) entry which is preliminary data.</text>
</comment>
<dbReference type="PROSITE" id="PS51352">
    <property type="entry name" value="THIOREDOXIN_2"/>
    <property type="match status" value="1"/>
</dbReference>
<dbReference type="PANTHER" id="PTHR42852:SF17">
    <property type="entry name" value="THIOREDOXIN-LIKE PROTEIN HI_1115"/>
    <property type="match status" value="1"/>
</dbReference>
<evidence type="ECO:0000313" key="4">
    <source>
        <dbReference type="Proteomes" id="UP001165366"/>
    </source>
</evidence>
<dbReference type="SUPFAM" id="SSF52833">
    <property type="entry name" value="Thioredoxin-like"/>
    <property type="match status" value="1"/>
</dbReference>
<protein>
    <submittedName>
        <fullName evidence="3">TlpA family protein disulfide reductase</fullName>
    </submittedName>
</protein>
<dbReference type="Proteomes" id="UP001165366">
    <property type="component" value="Unassembled WGS sequence"/>
</dbReference>
<evidence type="ECO:0000259" key="2">
    <source>
        <dbReference type="PROSITE" id="PS51352"/>
    </source>
</evidence>
<dbReference type="PANTHER" id="PTHR42852">
    <property type="entry name" value="THIOL:DISULFIDE INTERCHANGE PROTEIN DSBE"/>
    <property type="match status" value="1"/>
</dbReference>
<feature type="domain" description="Thioredoxin" evidence="2">
    <location>
        <begin position="61"/>
        <end position="201"/>
    </location>
</feature>
<gene>
    <name evidence="3" type="ORF">L6773_08520</name>
</gene>
<dbReference type="InterPro" id="IPR036249">
    <property type="entry name" value="Thioredoxin-like_sf"/>
</dbReference>
<dbReference type="InterPro" id="IPR050553">
    <property type="entry name" value="Thioredoxin_ResA/DsbE_sf"/>
</dbReference>
<dbReference type="Pfam" id="PF00578">
    <property type="entry name" value="AhpC-TSA"/>
    <property type="match status" value="1"/>
</dbReference>
<dbReference type="RefSeq" id="WP_237853445.1">
    <property type="nucleotide sequence ID" value="NZ_JAKLWS010000008.1"/>
</dbReference>
<keyword evidence="1" id="KW-0472">Membrane</keyword>
<evidence type="ECO:0000313" key="3">
    <source>
        <dbReference type="EMBL" id="MCG2588605.1"/>
    </source>
</evidence>
<dbReference type="Gene3D" id="3.40.30.10">
    <property type="entry name" value="Glutaredoxin"/>
    <property type="match status" value="1"/>
</dbReference>
<name>A0ABS9KCP9_9BACT</name>
<dbReference type="EMBL" id="JAKLWS010000008">
    <property type="protein sequence ID" value="MCG2588605.1"/>
    <property type="molecule type" value="Genomic_DNA"/>
</dbReference>
<dbReference type="InterPro" id="IPR013766">
    <property type="entry name" value="Thioredoxin_domain"/>
</dbReference>
<reference evidence="3" key="2">
    <citation type="submission" date="2024-05" db="EMBL/GenBank/DDBJ databases">
        <title>Rhodohalobacter halophilus gen. nov., sp. nov., a moderately halophilic member of the family Balneolaceae.</title>
        <authorList>
            <person name="Xia J."/>
        </authorList>
    </citation>
    <scope>NUCLEOTIDE SEQUENCE</scope>
    <source>
        <strain evidence="3">WB101</strain>
    </source>
</reference>
<feature type="transmembrane region" description="Helical" evidence="1">
    <location>
        <begin position="16"/>
        <end position="34"/>
    </location>
</feature>